<accession>A0A5J5I872</accession>
<evidence type="ECO:0000256" key="1">
    <source>
        <dbReference type="SAM" id="MobiDB-lite"/>
    </source>
</evidence>
<organism evidence="3 4">
    <name type="scientific">Sphingobium limneticum</name>
    <dbReference type="NCBI Taxonomy" id="1007511"/>
    <lineage>
        <taxon>Bacteria</taxon>
        <taxon>Pseudomonadati</taxon>
        <taxon>Pseudomonadota</taxon>
        <taxon>Alphaproteobacteria</taxon>
        <taxon>Sphingomonadales</taxon>
        <taxon>Sphingomonadaceae</taxon>
        <taxon>Sphingobium</taxon>
    </lineage>
</organism>
<sequence length="303" mass="31769">MAFTSSTDVKETVLPETVFGQLPTTGPRYDLPRKSGGSLPVKDGGNVDSDTIMPGRNANGSRRGNQSVSGTFELNAITAPVVDMFIASAASGKFVGNVLKAGTEESSFSHISQFGANDYKVSTGCMVTNFTLNATAAEAVTMSFEYAGVKQVAATAITGTHTATPIDNAAYEYLGHEVLNVTAGGSTALKYTSLTLTVGQARNPRNVLSSNSPVGLAASGTRSAVLSLTIYRESGVDYDALFTGEKQEFSVDLGITGYGRKFTVFGQASVPEDVTEDDMMLTINVTGAYDVDAETALMIEKLV</sequence>
<dbReference type="InterPro" id="IPR044000">
    <property type="entry name" value="Phage_tube_2"/>
</dbReference>
<dbReference type="AlphaFoldDB" id="A0A5J5I872"/>
<reference evidence="4 5" key="1">
    <citation type="submission" date="2019-09" db="EMBL/GenBank/DDBJ databases">
        <authorList>
            <person name="Feng G."/>
        </authorList>
    </citation>
    <scope>NUCLEOTIDE SEQUENCE [LARGE SCALE GENOMIC DNA]</scope>
    <source>
        <strain evidence="3 4">KACC 19283</strain>
        <strain evidence="2 5">KACC 19284</strain>
    </source>
</reference>
<proteinExistence type="predicted"/>
<name>A0A5J5I872_9SPHN</name>
<comment type="caution">
    <text evidence="3">The sequence shown here is derived from an EMBL/GenBank/DDBJ whole genome shotgun (WGS) entry which is preliminary data.</text>
</comment>
<evidence type="ECO:0000313" key="5">
    <source>
        <dbReference type="Proteomes" id="UP000326364"/>
    </source>
</evidence>
<dbReference type="Pfam" id="PF18906">
    <property type="entry name" value="Phage_tube_2"/>
    <property type="match status" value="1"/>
</dbReference>
<dbReference type="EMBL" id="VYQA01000005">
    <property type="protein sequence ID" value="KAA9030936.1"/>
    <property type="molecule type" value="Genomic_DNA"/>
</dbReference>
<dbReference type="RefSeq" id="WP_150425484.1">
    <property type="nucleotide sequence ID" value="NZ_VYQA01000005.1"/>
</dbReference>
<dbReference type="EMBL" id="VYQB01000005">
    <property type="protein sequence ID" value="KAA9018300.1"/>
    <property type="molecule type" value="Genomic_DNA"/>
</dbReference>
<gene>
    <name evidence="3" type="ORF">F4U95_09265</name>
    <name evidence="2" type="ORF">F4U96_09315</name>
</gene>
<evidence type="ECO:0000313" key="3">
    <source>
        <dbReference type="EMBL" id="KAA9030936.1"/>
    </source>
</evidence>
<dbReference type="Proteomes" id="UP000325933">
    <property type="component" value="Unassembled WGS sequence"/>
</dbReference>
<feature type="compositionally biased region" description="Polar residues" evidence="1">
    <location>
        <begin position="58"/>
        <end position="67"/>
    </location>
</feature>
<evidence type="ECO:0000313" key="4">
    <source>
        <dbReference type="Proteomes" id="UP000325933"/>
    </source>
</evidence>
<evidence type="ECO:0008006" key="6">
    <source>
        <dbReference type="Google" id="ProtNLM"/>
    </source>
</evidence>
<feature type="region of interest" description="Disordered" evidence="1">
    <location>
        <begin position="18"/>
        <end position="67"/>
    </location>
</feature>
<dbReference type="Proteomes" id="UP000326364">
    <property type="component" value="Unassembled WGS sequence"/>
</dbReference>
<evidence type="ECO:0000313" key="2">
    <source>
        <dbReference type="EMBL" id="KAA9018300.1"/>
    </source>
</evidence>
<keyword evidence="5" id="KW-1185">Reference proteome</keyword>
<protein>
    <recommendedName>
        <fullName evidence="6">Phage tail protein</fullName>
    </recommendedName>
</protein>